<accession>A0A9N9E0S1</accession>
<protein>
    <submittedName>
        <fullName evidence="1">14126_t:CDS:1</fullName>
    </submittedName>
</protein>
<comment type="caution">
    <text evidence="1">The sequence shown here is derived from an EMBL/GenBank/DDBJ whole genome shotgun (WGS) entry which is preliminary data.</text>
</comment>
<dbReference type="Proteomes" id="UP000789570">
    <property type="component" value="Unassembled WGS sequence"/>
</dbReference>
<dbReference type="AlphaFoldDB" id="A0A9N9E0S1"/>
<sequence>MKQILRSLKRYLKRVMDLFKNSPSSTRAFSAPSLTDLISPNYNNFDLVFSNGIKITIKTPPFKKTKSLLNKRLIKLEGAFDLFFELININLKEELSKELSCELAYIAAKTWRDSNVHFRENFEKLYYRLELINT</sequence>
<name>A0A9N9E0S1_9GLOM</name>
<keyword evidence="2" id="KW-1185">Reference proteome</keyword>
<dbReference type="OrthoDB" id="2334042at2759"/>
<gene>
    <name evidence="1" type="ORF">FCALED_LOCUS11292</name>
</gene>
<reference evidence="1" key="1">
    <citation type="submission" date="2021-06" db="EMBL/GenBank/DDBJ databases">
        <authorList>
            <person name="Kallberg Y."/>
            <person name="Tangrot J."/>
            <person name="Rosling A."/>
        </authorList>
    </citation>
    <scope>NUCLEOTIDE SEQUENCE</scope>
    <source>
        <strain evidence="1">UK204</strain>
    </source>
</reference>
<organism evidence="1 2">
    <name type="scientific">Funneliformis caledonium</name>
    <dbReference type="NCBI Taxonomy" id="1117310"/>
    <lineage>
        <taxon>Eukaryota</taxon>
        <taxon>Fungi</taxon>
        <taxon>Fungi incertae sedis</taxon>
        <taxon>Mucoromycota</taxon>
        <taxon>Glomeromycotina</taxon>
        <taxon>Glomeromycetes</taxon>
        <taxon>Glomerales</taxon>
        <taxon>Glomeraceae</taxon>
        <taxon>Funneliformis</taxon>
    </lineage>
</organism>
<evidence type="ECO:0000313" key="1">
    <source>
        <dbReference type="EMBL" id="CAG8655547.1"/>
    </source>
</evidence>
<dbReference type="EMBL" id="CAJVPQ010004633">
    <property type="protein sequence ID" value="CAG8655547.1"/>
    <property type="molecule type" value="Genomic_DNA"/>
</dbReference>
<evidence type="ECO:0000313" key="2">
    <source>
        <dbReference type="Proteomes" id="UP000789570"/>
    </source>
</evidence>
<proteinExistence type="predicted"/>